<evidence type="ECO:0000313" key="3">
    <source>
        <dbReference type="Proteomes" id="UP000198915"/>
    </source>
</evidence>
<sequence length="49" mass="5639">MRKDQPNDRPDTSKNGMMKKRELTLKDESIKQRGRAVLGRLGKKDGPKE</sequence>
<feature type="region of interest" description="Disordered" evidence="1">
    <location>
        <begin position="1"/>
        <end position="49"/>
    </location>
</feature>
<dbReference type="Proteomes" id="UP000198915">
    <property type="component" value="Unassembled WGS sequence"/>
</dbReference>
<gene>
    <name evidence="2" type="ORF">SAMN05518846_103169</name>
</gene>
<evidence type="ECO:0000313" key="2">
    <source>
        <dbReference type="EMBL" id="SFJ37596.1"/>
    </source>
</evidence>
<accession>A0A1I3QWT7</accession>
<evidence type="ECO:0000256" key="1">
    <source>
        <dbReference type="SAM" id="MobiDB-lite"/>
    </source>
</evidence>
<feature type="compositionally biased region" description="Basic and acidic residues" evidence="1">
    <location>
        <begin position="1"/>
        <end position="12"/>
    </location>
</feature>
<protein>
    <submittedName>
        <fullName evidence="2">Uncharacterized protein</fullName>
    </submittedName>
</protein>
<organism evidence="2 3">
    <name type="scientific">Brevibacillus centrosporus</name>
    <dbReference type="NCBI Taxonomy" id="54910"/>
    <lineage>
        <taxon>Bacteria</taxon>
        <taxon>Bacillati</taxon>
        <taxon>Bacillota</taxon>
        <taxon>Bacilli</taxon>
        <taxon>Bacillales</taxon>
        <taxon>Paenibacillaceae</taxon>
        <taxon>Brevibacillus</taxon>
    </lineage>
</organism>
<proteinExistence type="predicted"/>
<dbReference type="STRING" id="1884381.SAMN05518846_103169"/>
<keyword evidence="3" id="KW-1185">Reference proteome</keyword>
<reference evidence="3" key="1">
    <citation type="submission" date="2016-10" db="EMBL/GenBank/DDBJ databases">
        <authorList>
            <person name="Varghese N."/>
            <person name="Submissions S."/>
        </authorList>
    </citation>
    <scope>NUCLEOTIDE SEQUENCE [LARGE SCALE GENOMIC DNA]</scope>
    <source>
        <strain evidence="3">OK042</strain>
    </source>
</reference>
<dbReference type="GeneID" id="301128969"/>
<dbReference type="EMBL" id="FORT01000003">
    <property type="protein sequence ID" value="SFJ37596.1"/>
    <property type="molecule type" value="Genomic_DNA"/>
</dbReference>
<dbReference type="AlphaFoldDB" id="A0A1I3QWT7"/>
<feature type="compositionally biased region" description="Basic and acidic residues" evidence="1">
    <location>
        <begin position="19"/>
        <end position="31"/>
    </location>
</feature>
<dbReference type="RefSeq" id="WP_170184323.1">
    <property type="nucleotide sequence ID" value="NZ_BJOE01000004.1"/>
</dbReference>
<name>A0A1I3QWT7_9BACL</name>